<reference evidence="1 2" key="1">
    <citation type="submission" date="2019-05" db="EMBL/GenBank/DDBJ databases">
        <title>Mikania micrantha, genome provides insights into the molecular mechanism of rapid growth.</title>
        <authorList>
            <person name="Liu B."/>
        </authorList>
    </citation>
    <scope>NUCLEOTIDE SEQUENCE [LARGE SCALE GENOMIC DNA]</scope>
    <source>
        <strain evidence="1">NLD-2019</strain>
        <tissue evidence="1">Leaf</tissue>
    </source>
</reference>
<dbReference type="InterPro" id="IPR051970">
    <property type="entry name" value="TEL2_Regulation"/>
</dbReference>
<accession>A0A5N6N9W3</accession>
<dbReference type="PANTHER" id="PTHR15830:SF10">
    <property type="entry name" value="TELOMERE LENGTH REGULATION PROTEIN TEL2 HOMOLOG"/>
    <property type="match status" value="1"/>
</dbReference>
<dbReference type="GO" id="GO:0051083">
    <property type="term" value="P:'de novo' cotranslational protein folding"/>
    <property type="evidence" value="ECO:0007669"/>
    <property type="project" value="TreeGrafter"/>
</dbReference>
<gene>
    <name evidence="1" type="ORF">E3N88_26310</name>
</gene>
<dbReference type="OrthoDB" id="10258062at2759"/>
<dbReference type="GO" id="GO:0042162">
    <property type="term" value="F:telomeric DNA binding"/>
    <property type="evidence" value="ECO:0007669"/>
    <property type="project" value="TreeGrafter"/>
</dbReference>
<protein>
    <submittedName>
        <fullName evidence="1">Uncharacterized protein</fullName>
    </submittedName>
</protein>
<dbReference type="GO" id="GO:0005829">
    <property type="term" value="C:cytosol"/>
    <property type="evidence" value="ECO:0007669"/>
    <property type="project" value="TreeGrafter"/>
</dbReference>
<evidence type="ECO:0000313" key="2">
    <source>
        <dbReference type="Proteomes" id="UP000326396"/>
    </source>
</evidence>
<name>A0A5N6N9W3_9ASTR</name>
<dbReference type="AlphaFoldDB" id="A0A5N6N9W3"/>
<dbReference type="EMBL" id="SZYD01000013">
    <property type="protein sequence ID" value="KAD4386141.1"/>
    <property type="molecule type" value="Genomic_DNA"/>
</dbReference>
<comment type="caution">
    <text evidence="1">The sequence shown here is derived from an EMBL/GenBank/DDBJ whole genome shotgun (WGS) entry which is preliminary data.</text>
</comment>
<evidence type="ECO:0000313" key="1">
    <source>
        <dbReference type="EMBL" id="KAD4386141.1"/>
    </source>
</evidence>
<organism evidence="1 2">
    <name type="scientific">Mikania micrantha</name>
    <name type="common">bitter vine</name>
    <dbReference type="NCBI Taxonomy" id="192012"/>
    <lineage>
        <taxon>Eukaryota</taxon>
        <taxon>Viridiplantae</taxon>
        <taxon>Streptophyta</taxon>
        <taxon>Embryophyta</taxon>
        <taxon>Tracheophyta</taxon>
        <taxon>Spermatophyta</taxon>
        <taxon>Magnoliopsida</taxon>
        <taxon>eudicotyledons</taxon>
        <taxon>Gunneridae</taxon>
        <taxon>Pentapetalae</taxon>
        <taxon>asterids</taxon>
        <taxon>campanulids</taxon>
        <taxon>Asterales</taxon>
        <taxon>Asteraceae</taxon>
        <taxon>Asteroideae</taxon>
        <taxon>Heliantheae alliance</taxon>
        <taxon>Eupatorieae</taxon>
        <taxon>Mikania</taxon>
    </lineage>
</organism>
<dbReference type="PANTHER" id="PTHR15830">
    <property type="entry name" value="TELOMERE LENGTH REGULATION PROTEIN TEL2 FAMILY MEMBER"/>
    <property type="match status" value="1"/>
</dbReference>
<keyword evidence="2" id="KW-1185">Reference proteome</keyword>
<proteinExistence type="predicted"/>
<dbReference type="Proteomes" id="UP000326396">
    <property type="component" value="Linkage Group LG3"/>
</dbReference>
<sequence length="134" mass="14857">MDAGEVPKKMIGSEQNTNSKVLETVGNVIVSINEARHVDQVICARYSFDVRIFPLDYHAFAAMDAGEVPEKMIGSEQNTNSKVLETVGNVIVSINETRHVDQVICALYSFVVRIFPLDYHAFAGHLSLSFTLII</sequence>
<dbReference type="GO" id="GO:0051879">
    <property type="term" value="F:Hsp90 protein binding"/>
    <property type="evidence" value="ECO:0007669"/>
    <property type="project" value="TreeGrafter"/>
</dbReference>